<protein>
    <submittedName>
        <fullName evidence="2">Uncharacterized protein</fullName>
    </submittedName>
</protein>
<dbReference type="Gene3D" id="3.60.21.10">
    <property type="match status" value="1"/>
</dbReference>
<dbReference type="InterPro" id="IPR029052">
    <property type="entry name" value="Metallo-depent_PP-like"/>
</dbReference>
<keyword evidence="3" id="KW-1185">Reference proteome</keyword>
<evidence type="ECO:0000313" key="2">
    <source>
        <dbReference type="EMBL" id="RKO87821.1"/>
    </source>
</evidence>
<name>A0A4P9W5W5_9FUNG</name>
<reference evidence="3" key="1">
    <citation type="journal article" date="2018" name="Nat. Microbiol.">
        <title>Leveraging single-cell genomics to expand the fungal tree of life.</title>
        <authorList>
            <person name="Ahrendt S.R."/>
            <person name="Quandt C.A."/>
            <person name="Ciobanu D."/>
            <person name="Clum A."/>
            <person name="Salamov A."/>
            <person name="Andreopoulos B."/>
            <person name="Cheng J.F."/>
            <person name="Woyke T."/>
            <person name="Pelin A."/>
            <person name="Henrissat B."/>
            <person name="Reynolds N.K."/>
            <person name="Benny G.L."/>
            <person name="Smith M.E."/>
            <person name="James T.Y."/>
            <person name="Grigoriev I.V."/>
        </authorList>
    </citation>
    <scope>NUCLEOTIDE SEQUENCE [LARGE SCALE GENOMIC DNA]</scope>
</reference>
<dbReference type="Proteomes" id="UP000269721">
    <property type="component" value="Unassembled WGS sequence"/>
</dbReference>
<organism evidence="2 3">
    <name type="scientific">Blyttiomyces helicus</name>
    <dbReference type="NCBI Taxonomy" id="388810"/>
    <lineage>
        <taxon>Eukaryota</taxon>
        <taxon>Fungi</taxon>
        <taxon>Fungi incertae sedis</taxon>
        <taxon>Chytridiomycota</taxon>
        <taxon>Chytridiomycota incertae sedis</taxon>
        <taxon>Chytridiomycetes</taxon>
        <taxon>Chytridiomycetes incertae sedis</taxon>
        <taxon>Blyttiomyces</taxon>
    </lineage>
</organism>
<dbReference type="EMBL" id="KZ997139">
    <property type="protein sequence ID" value="RKO87821.1"/>
    <property type="molecule type" value="Genomic_DNA"/>
</dbReference>
<feature type="compositionally biased region" description="Basic and acidic residues" evidence="1">
    <location>
        <begin position="19"/>
        <end position="36"/>
    </location>
</feature>
<sequence length="368" mass="40379">MTDEDDGDESHRRGSSKRARYEHDYVDPYEDARDADGDVQGTFGFRTASGRKIEDPASKRKYLFGKSGPPSQVVIVVEGKIEAGPVARWRGGGEAPAAAQAQAHLHSNLDPFAADEPPAKYPLLSPPGHIVTNLRRVTRERIYEKFLQALTAALPPADDTCWLWRSGEAGKSEVIGSDTRSTLLESIALGVECKQFTGSRTEAVYKNACVSRMREIKNLQKEPEESAPQSAVMQVLVGNDEHALARGKGCRSSTSGIKEAFVDCLARVVDGFPSGLFNGAFKKNRNRPAVVLAGRHHDPHLPKTGITLEFVTELLAHLRAQKKLHRKFRGALNDIFTVDPCIVDILIPEFAKLTACGDIHGREAYDLL</sequence>
<dbReference type="AlphaFoldDB" id="A0A4P9W5W5"/>
<accession>A0A4P9W5W5</accession>
<evidence type="ECO:0000313" key="3">
    <source>
        <dbReference type="Proteomes" id="UP000269721"/>
    </source>
</evidence>
<evidence type="ECO:0000256" key="1">
    <source>
        <dbReference type="SAM" id="MobiDB-lite"/>
    </source>
</evidence>
<gene>
    <name evidence="2" type="ORF">BDK51DRAFT_39579</name>
</gene>
<feature type="region of interest" description="Disordered" evidence="1">
    <location>
        <begin position="1"/>
        <end position="50"/>
    </location>
</feature>
<proteinExistence type="predicted"/>